<evidence type="ECO:0000256" key="4">
    <source>
        <dbReference type="ARBA" id="ARBA00023163"/>
    </source>
</evidence>
<evidence type="ECO:0000313" key="6">
    <source>
        <dbReference type="EMBL" id="MDG5752446.1"/>
    </source>
</evidence>
<organism evidence="6 7">
    <name type="scientific">Ectobacillus antri</name>
    <dbReference type="NCBI Taxonomy" id="2486280"/>
    <lineage>
        <taxon>Bacteria</taxon>
        <taxon>Bacillati</taxon>
        <taxon>Bacillota</taxon>
        <taxon>Bacilli</taxon>
        <taxon>Bacillales</taxon>
        <taxon>Bacillaceae</taxon>
        <taxon>Ectobacillus</taxon>
    </lineage>
</organism>
<dbReference type="EMBL" id="JARULN010000001">
    <property type="protein sequence ID" value="MDG5752446.1"/>
    <property type="molecule type" value="Genomic_DNA"/>
</dbReference>
<evidence type="ECO:0000256" key="5">
    <source>
        <dbReference type="HAMAP-Rule" id="MF_01553"/>
    </source>
</evidence>
<keyword evidence="3 5" id="KW-0548">Nucleotidyltransferase</keyword>
<sequence>MIFKVFYQDSAMEAPVREKTKVLYVEGESERDIRTKLSPFHYNIEFIQELAGAHLEYEKQSENFKVTEYA</sequence>
<reference evidence="6 7" key="1">
    <citation type="submission" date="2023-04" db="EMBL/GenBank/DDBJ databases">
        <title>Ectobacillus antri isolated from activated sludge.</title>
        <authorList>
            <person name="Yan P."/>
            <person name="Liu X."/>
        </authorList>
    </citation>
    <scope>NUCLEOTIDE SEQUENCE [LARGE SCALE GENOMIC DNA]</scope>
    <source>
        <strain evidence="6 7">C18H</strain>
    </source>
</reference>
<name>A0ABT6GZM4_9BACI</name>
<keyword evidence="7" id="KW-1185">Reference proteome</keyword>
<protein>
    <recommendedName>
        <fullName evidence="5">DNA-directed RNA polymerase subunit epsilon</fullName>
        <shortName evidence="5">RNAP epsilon subunit</shortName>
        <ecNumber evidence="5">2.7.7.6</ecNumber>
    </recommendedName>
    <alternativeName>
        <fullName evidence="5">RNA polymerase epsilon subunit</fullName>
    </alternativeName>
    <alternativeName>
        <fullName evidence="5">Transcriptase subunit epsilon</fullName>
    </alternativeName>
</protein>
<dbReference type="InterPro" id="IPR009907">
    <property type="entry name" value="RpoY"/>
</dbReference>
<evidence type="ECO:0000313" key="7">
    <source>
        <dbReference type="Proteomes" id="UP001218246"/>
    </source>
</evidence>
<keyword evidence="1 5" id="KW-0240">DNA-directed RNA polymerase</keyword>
<dbReference type="Gene3D" id="3.10.20.730">
    <property type="entry name" value="RNAP, epsilon subunit-like"/>
    <property type="match status" value="1"/>
</dbReference>
<dbReference type="Proteomes" id="UP001218246">
    <property type="component" value="Unassembled WGS sequence"/>
</dbReference>
<dbReference type="GO" id="GO:0000428">
    <property type="term" value="C:DNA-directed RNA polymerase complex"/>
    <property type="evidence" value="ECO:0007669"/>
    <property type="project" value="UniProtKB-KW"/>
</dbReference>
<keyword evidence="4 5" id="KW-0804">Transcription</keyword>
<keyword evidence="2 5" id="KW-0808">Transferase</keyword>
<dbReference type="HAMAP" id="MF_01553">
    <property type="entry name" value="RNApol_bact_RpoY"/>
    <property type="match status" value="1"/>
</dbReference>
<gene>
    <name evidence="5" type="primary">rpoY</name>
    <name evidence="6" type="ORF">P6P90_00335</name>
</gene>
<accession>A0ABT6GZM4</accession>
<proteinExistence type="inferred from homology"/>
<evidence type="ECO:0000256" key="2">
    <source>
        <dbReference type="ARBA" id="ARBA00022679"/>
    </source>
</evidence>
<comment type="subunit">
    <text evidence="5">RNAP is composed of a core of 2 alpha, a beta and a beta' subunit. The core is associated with a delta subunit, and at least one of epsilon or omega. When a sigma factor is associated with the core the holoenzyme is formed, which can initiate transcription.</text>
</comment>
<dbReference type="EC" id="2.7.7.6" evidence="5"/>
<comment type="catalytic activity">
    <reaction evidence="5">
        <text>RNA(n) + a ribonucleoside 5'-triphosphate = RNA(n+1) + diphosphate</text>
        <dbReference type="Rhea" id="RHEA:21248"/>
        <dbReference type="Rhea" id="RHEA-COMP:14527"/>
        <dbReference type="Rhea" id="RHEA-COMP:17342"/>
        <dbReference type="ChEBI" id="CHEBI:33019"/>
        <dbReference type="ChEBI" id="CHEBI:61557"/>
        <dbReference type="ChEBI" id="CHEBI:140395"/>
        <dbReference type="EC" id="2.7.7.6"/>
    </reaction>
</comment>
<dbReference type="NCBIfam" id="NF010188">
    <property type="entry name" value="PRK13667.1"/>
    <property type="match status" value="1"/>
</dbReference>
<dbReference type="RefSeq" id="WP_124564885.1">
    <property type="nucleotide sequence ID" value="NZ_JARRRY010000001.1"/>
</dbReference>
<comment type="function">
    <text evidence="5">A non-essential component of RNA polymerase (RNAP).</text>
</comment>
<evidence type="ECO:0000256" key="3">
    <source>
        <dbReference type="ARBA" id="ARBA00022695"/>
    </source>
</evidence>
<dbReference type="Pfam" id="PF07288">
    <property type="entry name" value="RpoY"/>
    <property type="match status" value="1"/>
</dbReference>
<comment type="similarity">
    <text evidence="5">Belongs to the RNA polymerase subunit epsilon family.</text>
</comment>
<comment type="caution">
    <text evidence="6">The sequence shown here is derived from an EMBL/GenBank/DDBJ whole genome shotgun (WGS) entry which is preliminary data.</text>
</comment>
<evidence type="ECO:0000256" key="1">
    <source>
        <dbReference type="ARBA" id="ARBA00022478"/>
    </source>
</evidence>
<dbReference type="GO" id="GO:0003899">
    <property type="term" value="F:DNA-directed RNA polymerase activity"/>
    <property type="evidence" value="ECO:0007669"/>
    <property type="project" value="UniProtKB-EC"/>
</dbReference>